<dbReference type="AlphaFoldDB" id="A0AAP7IGC0"/>
<organism evidence="1 2">
    <name type="scientific">Staphylococcus equorum</name>
    <dbReference type="NCBI Taxonomy" id="246432"/>
    <lineage>
        <taxon>Bacteria</taxon>
        <taxon>Bacillati</taxon>
        <taxon>Bacillota</taxon>
        <taxon>Bacilli</taxon>
        <taxon>Bacillales</taxon>
        <taxon>Staphylococcaceae</taxon>
        <taxon>Staphylococcus</taxon>
    </lineage>
</organism>
<dbReference type="Proteomes" id="UP000095464">
    <property type="component" value="Unassembled WGS sequence"/>
</dbReference>
<name>A0AAP7IGC0_9STAP</name>
<evidence type="ECO:0000313" key="1">
    <source>
        <dbReference type="EMBL" id="OEK59124.1"/>
    </source>
</evidence>
<gene>
    <name evidence="1" type="ORF">ASS94_00220</name>
</gene>
<comment type="caution">
    <text evidence="1">The sequence shown here is derived from an EMBL/GenBank/DDBJ whole genome shotgun (WGS) entry which is preliminary data.</text>
</comment>
<evidence type="ECO:0000313" key="2">
    <source>
        <dbReference type="Proteomes" id="UP000095464"/>
    </source>
</evidence>
<accession>A0AAP7IGC0</accession>
<reference evidence="2" key="1">
    <citation type="submission" date="2015-11" db="EMBL/GenBank/DDBJ databases">
        <title>Genomic diversity of Staphylococcus saprophyticus strains from urinary tract infections, animal surfaces, and fermented foods.</title>
        <authorList>
            <person name="Wolfe B.E."/>
        </authorList>
    </citation>
    <scope>NUCLEOTIDE SEQUENCE [LARGE SCALE GENOMIC DNA]</scope>
    <source>
        <strain evidence="2">738_7</strain>
    </source>
</reference>
<protein>
    <submittedName>
        <fullName evidence="1">Uncharacterized protein</fullName>
    </submittedName>
</protein>
<proteinExistence type="predicted"/>
<sequence>MKYNIFDLQFDEYKANFTDYDNLSNLRRAFRKYLIDRIDEDELDKMATDFDSLIDFLEYRVICTDENGDYIKTVE</sequence>
<dbReference type="EMBL" id="LNPX01000001">
    <property type="protein sequence ID" value="OEK59124.1"/>
    <property type="molecule type" value="Genomic_DNA"/>
</dbReference>
<dbReference type="RefSeq" id="WP_069854250.1">
    <property type="nucleotide sequence ID" value="NZ_LNPX01000001.1"/>
</dbReference>